<dbReference type="AlphaFoldDB" id="A0A1L9QNR5"/>
<dbReference type="Pfam" id="PF09721">
    <property type="entry name" value="Exosortase_EpsH"/>
    <property type="match status" value="1"/>
</dbReference>
<reference evidence="9" key="1">
    <citation type="submission" date="2016-10" db="EMBL/GenBank/DDBJ databases">
        <title>CRISPR-Cas defence system in Roseofilum reptotaenium: evidence of a bacteriophage-cyanobacterium arms race in the coral black band disease.</title>
        <authorList>
            <person name="Buerger P."/>
            <person name="Wood-Charlson E.M."/>
            <person name="Weynberg K.D."/>
            <person name="Willis B."/>
            <person name="Van Oppen M.J."/>
        </authorList>
    </citation>
    <scope>NUCLEOTIDE SEQUENCE [LARGE SCALE GENOMIC DNA]</scope>
    <source>
        <strain evidence="9">AO1-A</strain>
    </source>
</reference>
<dbReference type="GO" id="GO:0006508">
    <property type="term" value="P:proteolysis"/>
    <property type="evidence" value="ECO:0007669"/>
    <property type="project" value="UniProtKB-KW"/>
</dbReference>
<evidence type="ECO:0000256" key="5">
    <source>
        <dbReference type="ARBA" id="ARBA00022801"/>
    </source>
</evidence>
<feature type="transmembrane region" description="Helical" evidence="8">
    <location>
        <begin position="50"/>
        <end position="68"/>
    </location>
</feature>
<feature type="transmembrane region" description="Helical" evidence="8">
    <location>
        <begin position="189"/>
        <end position="211"/>
    </location>
</feature>
<keyword evidence="2" id="KW-1003">Cell membrane</keyword>
<comment type="caution">
    <text evidence="9">The sequence shown here is derived from an EMBL/GenBank/DDBJ whole genome shotgun (WGS) entry which is preliminary data.</text>
</comment>
<evidence type="ECO:0000313" key="9">
    <source>
        <dbReference type="EMBL" id="OJJ24289.1"/>
    </source>
</evidence>
<dbReference type="NCBIfam" id="TIGR04178">
    <property type="entry name" value="exo_archaeo"/>
    <property type="match status" value="1"/>
</dbReference>
<evidence type="ECO:0000256" key="3">
    <source>
        <dbReference type="ARBA" id="ARBA00022670"/>
    </source>
</evidence>
<evidence type="ECO:0000256" key="1">
    <source>
        <dbReference type="ARBA" id="ARBA00004651"/>
    </source>
</evidence>
<evidence type="ECO:0000256" key="6">
    <source>
        <dbReference type="ARBA" id="ARBA00022989"/>
    </source>
</evidence>
<keyword evidence="10" id="KW-1185">Reference proteome</keyword>
<keyword evidence="7 8" id="KW-0472">Membrane</keyword>
<dbReference type="STRING" id="1925591.BI308_17595"/>
<accession>A0A1L9QNR5</accession>
<feature type="transmembrane region" description="Helical" evidence="8">
    <location>
        <begin position="223"/>
        <end position="247"/>
    </location>
</feature>
<evidence type="ECO:0000256" key="7">
    <source>
        <dbReference type="ARBA" id="ARBA00023136"/>
    </source>
</evidence>
<dbReference type="NCBIfam" id="TIGR04156">
    <property type="entry name" value="cyanoexo_CrtB"/>
    <property type="match status" value="1"/>
</dbReference>
<dbReference type="GO" id="GO:0008233">
    <property type="term" value="F:peptidase activity"/>
    <property type="evidence" value="ECO:0007669"/>
    <property type="project" value="UniProtKB-KW"/>
</dbReference>
<dbReference type="InterPro" id="IPR013426">
    <property type="entry name" value="EpsH-like"/>
</dbReference>
<dbReference type="InterPro" id="IPR019127">
    <property type="entry name" value="Exosortase"/>
</dbReference>
<evidence type="ECO:0000256" key="8">
    <source>
        <dbReference type="SAM" id="Phobius"/>
    </source>
</evidence>
<dbReference type="EMBL" id="MLAW01000034">
    <property type="protein sequence ID" value="OJJ24289.1"/>
    <property type="molecule type" value="Genomic_DNA"/>
</dbReference>
<keyword evidence="5" id="KW-0378">Hydrolase</keyword>
<proteinExistence type="predicted"/>
<feature type="transmembrane region" description="Helical" evidence="8">
    <location>
        <begin position="267"/>
        <end position="284"/>
    </location>
</feature>
<dbReference type="InterPro" id="IPR026492">
    <property type="entry name" value="Cyanoexo_CrtB"/>
</dbReference>
<dbReference type="NCBIfam" id="TIGR02602">
    <property type="entry name" value="8TM_EpsH"/>
    <property type="match status" value="1"/>
</dbReference>
<evidence type="ECO:0000256" key="2">
    <source>
        <dbReference type="ARBA" id="ARBA00022475"/>
    </source>
</evidence>
<feature type="transmembrane region" description="Helical" evidence="8">
    <location>
        <begin position="80"/>
        <end position="97"/>
    </location>
</feature>
<keyword evidence="3" id="KW-0645">Protease</keyword>
<feature type="transmembrane region" description="Helical" evidence="8">
    <location>
        <begin position="109"/>
        <end position="137"/>
    </location>
</feature>
<comment type="subcellular location">
    <subcellularLocation>
        <location evidence="1">Cell membrane</location>
        <topology evidence="1">Multi-pass membrane protein</topology>
    </subcellularLocation>
</comment>
<dbReference type="InterPro" id="IPR026392">
    <property type="entry name" value="Exo/Archaeosortase_dom"/>
</dbReference>
<gene>
    <name evidence="9" type="ORF">BI308_17595</name>
</gene>
<keyword evidence="4 8" id="KW-0812">Transmembrane</keyword>
<keyword evidence="6 8" id="KW-1133">Transmembrane helix</keyword>
<organism evidence="9 10">
    <name type="scientific">Roseofilum reptotaenium AO1-A</name>
    <dbReference type="NCBI Taxonomy" id="1925591"/>
    <lineage>
        <taxon>Bacteria</taxon>
        <taxon>Bacillati</taxon>
        <taxon>Cyanobacteriota</taxon>
        <taxon>Cyanophyceae</taxon>
        <taxon>Desertifilales</taxon>
        <taxon>Desertifilaceae</taxon>
        <taxon>Roseofilum</taxon>
    </lineage>
</organism>
<feature type="transmembrane region" description="Helical" evidence="8">
    <location>
        <begin position="15"/>
        <end position="35"/>
    </location>
</feature>
<protein>
    <submittedName>
        <fullName evidence="9">Cyanoexosortase B</fullName>
    </submittedName>
</protein>
<evidence type="ECO:0000256" key="4">
    <source>
        <dbReference type="ARBA" id="ARBA00022692"/>
    </source>
</evidence>
<feature type="transmembrane region" description="Helical" evidence="8">
    <location>
        <begin position="149"/>
        <end position="169"/>
    </location>
</feature>
<dbReference type="GO" id="GO:0005886">
    <property type="term" value="C:plasma membrane"/>
    <property type="evidence" value="ECO:0007669"/>
    <property type="project" value="UniProtKB-SubCell"/>
</dbReference>
<name>A0A1L9QNR5_9CYAN</name>
<evidence type="ECO:0000313" key="10">
    <source>
        <dbReference type="Proteomes" id="UP000183940"/>
    </source>
</evidence>
<dbReference type="Proteomes" id="UP000183940">
    <property type="component" value="Unassembled WGS sequence"/>
</dbReference>
<sequence>MTQPSSFPSSIPKSWLNYALLALFILLYAPLLLHWYDGWINKSISIEHEYFSHGLIGLPFAVYIAFWEKRQQWTQLPDDFHPLGGFFLGLGGVFYMTGLPDIVNLSFPLILVGICLWLKGIPGLKLQAFPLILVVLATPTEIPYLIEPYILPLQSFISTMAGFILSGIVGMDVTVNGIYLSTGGRLVEVAPHCAGLKMLFTSLYVALMLLYWTGAIASRRKIISLLAGSIVISVVANIIRNSLLTYFHGTGNDPVFHWLHESWGGDLYSAGMLGLVVLLLNWINRDDYLELEESDETLESFNSDE</sequence>